<dbReference type="EMBL" id="WNYA01000007">
    <property type="protein sequence ID" value="KAG8561082.1"/>
    <property type="molecule type" value="Genomic_DNA"/>
</dbReference>
<reference evidence="1" key="1">
    <citation type="thesis" date="2020" institute="ProQuest LLC" country="789 East Eisenhower Parkway, Ann Arbor, MI, USA">
        <title>Comparative Genomics and Chromosome Evolution.</title>
        <authorList>
            <person name="Mudd A.B."/>
        </authorList>
    </citation>
    <scope>NUCLEOTIDE SEQUENCE</scope>
    <source>
        <strain evidence="1">237g6f4</strain>
        <tissue evidence="1">Blood</tissue>
    </source>
</reference>
<keyword evidence="2" id="KW-1185">Reference proteome</keyword>
<dbReference type="Proteomes" id="UP000824782">
    <property type="component" value="Unassembled WGS sequence"/>
</dbReference>
<accession>A0AAV7AIQ0</accession>
<sequence length="85" mass="9828">MKYIWEVMQLQDKQSCSMTVDHTEVVTNARSGDVDQCIVKMDHKVTSNVHLLISLVYDAILIMHGLSETLYGRVREREHTTMNFS</sequence>
<gene>
    <name evidence="1" type="ORF">GDO81_015239</name>
</gene>
<comment type="caution">
    <text evidence="1">The sequence shown here is derived from an EMBL/GenBank/DDBJ whole genome shotgun (WGS) entry which is preliminary data.</text>
</comment>
<evidence type="ECO:0000313" key="2">
    <source>
        <dbReference type="Proteomes" id="UP000824782"/>
    </source>
</evidence>
<evidence type="ECO:0000313" key="1">
    <source>
        <dbReference type="EMBL" id="KAG8561082.1"/>
    </source>
</evidence>
<dbReference type="AlphaFoldDB" id="A0AAV7AIQ0"/>
<organism evidence="1 2">
    <name type="scientific">Engystomops pustulosus</name>
    <name type="common">Tungara frog</name>
    <name type="synonym">Physalaemus pustulosus</name>
    <dbReference type="NCBI Taxonomy" id="76066"/>
    <lineage>
        <taxon>Eukaryota</taxon>
        <taxon>Metazoa</taxon>
        <taxon>Chordata</taxon>
        <taxon>Craniata</taxon>
        <taxon>Vertebrata</taxon>
        <taxon>Euteleostomi</taxon>
        <taxon>Amphibia</taxon>
        <taxon>Batrachia</taxon>
        <taxon>Anura</taxon>
        <taxon>Neobatrachia</taxon>
        <taxon>Hyloidea</taxon>
        <taxon>Leptodactylidae</taxon>
        <taxon>Leiuperinae</taxon>
        <taxon>Engystomops</taxon>
    </lineage>
</organism>
<protein>
    <submittedName>
        <fullName evidence="1">Uncharacterized protein</fullName>
    </submittedName>
</protein>
<proteinExistence type="predicted"/>
<name>A0AAV7AIQ0_ENGPU</name>